<dbReference type="Pfam" id="PF00155">
    <property type="entry name" value="Aminotran_1_2"/>
    <property type="match status" value="1"/>
</dbReference>
<evidence type="ECO:0000256" key="1">
    <source>
        <dbReference type="ARBA" id="ARBA00001933"/>
    </source>
</evidence>
<dbReference type="CDD" id="cd00609">
    <property type="entry name" value="AAT_like"/>
    <property type="match status" value="1"/>
</dbReference>
<dbReference type="InterPro" id="IPR051926">
    <property type="entry name" value="Ala_Aminotransferase"/>
</dbReference>
<dbReference type="PANTHER" id="PTHR43488:SF2">
    <property type="entry name" value="GLUTAMATE-PYRUVATE AMINOTRANSFERASE ALAA"/>
    <property type="match status" value="1"/>
</dbReference>
<protein>
    <recommendedName>
        <fullName evidence="6">alanine transaminase</fullName>
        <ecNumber evidence="6">2.6.1.2</ecNumber>
    </recommendedName>
</protein>
<keyword evidence="9" id="KW-1185">Reference proteome</keyword>
<dbReference type="EMBL" id="JAHBAY010000005">
    <property type="protein sequence ID" value="MBT0769930.1"/>
    <property type="molecule type" value="Genomic_DNA"/>
</dbReference>
<name>A0ABS5TFV3_9ACTN</name>
<comment type="caution">
    <text evidence="8">The sequence shown here is derived from an EMBL/GenBank/DDBJ whole genome shotgun (WGS) entry which is preliminary data.</text>
</comment>
<sequence>MRLEAEGHQILRLNIGNPAPFGFEAPEDLLRDMIHQLPQAHGYSDAKGILPARRAVVQYHQGKGVTGLDVDDVWLGNGVSELISMSLQALLNDGDELLVPSPDYPLWTATTTLAGGRAVHYVCDESSGWLPDLADLEAKITDRTVGMVIINPNNPTGAVYPQQVLEGMIEIARRHDLMLLSDEIYDQILYDDAQHVATASLAPDLFCLTFNGLSKAYRVAGFRAGWMVVSGPKTQAADYLEGLQIMANLRLCANVPSQHVIATALGDGPRSITDLTLPGGRLMEQRDVTWEMLNQIDGVSCVKPTGALYCFPRLDRKAFPIEDDEAFVLDLLREQKVMVVHGRGFNWAAPDHFRIVTLPHAEVLKDAIGRIGEFLDSRRQR</sequence>
<dbReference type="PANTHER" id="PTHR43488">
    <property type="entry name" value="GLUTAMATE-PYRUVATE AMINOTRANSFERASE ALAA"/>
    <property type="match status" value="1"/>
</dbReference>
<keyword evidence="4" id="KW-0808">Transferase</keyword>
<dbReference type="SUPFAM" id="SSF53383">
    <property type="entry name" value="PLP-dependent transferases"/>
    <property type="match status" value="1"/>
</dbReference>
<dbReference type="Gene3D" id="3.40.640.10">
    <property type="entry name" value="Type I PLP-dependent aspartate aminotransferase-like (Major domain)"/>
    <property type="match status" value="1"/>
</dbReference>
<keyword evidence="3 8" id="KW-0032">Aminotransferase</keyword>
<evidence type="ECO:0000259" key="7">
    <source>
        <dbReference type="Pfam" id="PF00155"/>
    </source>
</evidence>
<comment type="similarity">
    <text evidence="2">Belongs to the class-I pyridoxal-phosphate-dependent aminotransferase family.</text>
</comment>
<dbReference type="EC" id="2.6.1.2" evidence="6"/>
<dbReference type="InterPro" id="IPR015421">
    <property type="entry name" value="PyrdxlP-dep_Trfase_major"/>
</dbReference>
<dbReference type="InterPro" id="IPR004839">
    <property type="entry name" value="Aminotransferase_I/II_large"/>
</dbReference>
<feature type="domain" description="Aminotransferase class I/classII large" evidence="7">
    <location>
        <begin position="11"/>
        <end position="370"/>
    </location>
</feature>
<comment type="cofactor">
    <cofactor evidence="1">
        <name>pyridoxal 5'-phosphate</name>
        <dbReference type="ChEBI" id="CHEBI:597326"/>
    </cofactor>
</comment>
<evidence type="ECO:0000256" key="3">
    <source>
        <dbReference type="ARBA" id="ARBA00022576"/>
    </source>
</evidence>
<evidence type="ECO:0000256" key="4">
    <source>
        <dbReference type="ARBA" id="ARBA00022679"/>
    </source>
</evidence>
<evidence type="ECO:0000256" key="6">
    <source>
        <dbReference type="ARBA" id="ARBA00026106"/>
    </source>
</evidence>
<keyword evidence="5" id="KW-0663">Pyridoxal phosphate</keyword>
<dbReference type="Gene3D" id="3.90.1150.10">
    <property type="entry name" value="Aspartate Aminotransferase, domain 1"/>
    <property type="match status" value="1"/>
</dbReference>
<evidence type="ECO:0000256" key="5">
    <source>
        <dbReference type="ARBA" id="ARBA00022898"/>
    </source>
</evidence>
<evidence type="ECO:0000313" key="8">
    <source>
        <dbReference type="EMBL" id="MBT0769930.1"/>
    </source>
</evidence>
<reference evidence="8 9" key="1">
    <citation type="submission" date="2021-05" db="EMBL/GenBank/DDBJ databases">
        <title>Kineosporia and Streptomyces sp. nov. two new marine actinobacteria isolated from Coral.</title>
        <authorList>
            <person name="Buangrab K."/>
            <person name="Sutthacheep M."/>
            <person name="Yeemin T."/>
            <person name="Harunari E."/>
            <person name="Igarashi Y."/>
            <person name="Kanchanasin P."/>
            <person name="Tanasupawat S."/>
            <person name="Phongsopitanun W."/>
        </authorList>
    </citation>
    <scope>NUCLEOTIDE SEQUENCE [LARGE SCALE GENOMIC DNA]</scope>
    <source>
        <strain evidence="8 9">J2-2</strain>
    </source>
</reference>
<proteinExistence type="inferred from homology"/>
<dbReference type="GO" id="GO:0008483">
    <property type="term" value="F:transaminase activity"/>
    <property type="evidence" value="ECO:0007669"/>
    <property type="project" value="UniProtKB-KW"/>
</dbReference>
<dbReference type="InterPro" id="IPR015424">
    <property type="entry name" value="PyrdxlP-dep_Trfase"/>
</dbReference>
<organism evidence="8 9">
    <name type="scientific">Kineosporia corallincola</name>
    <dbReference type="NCBI Taxonomy" id="2835133"/>
    <lineage>
        <taxon>Bacteria</taxon>
        <taxon>Bacillati</taxon>
        <taxon>Actinomycetota</taxon>
        <taxon>Actinomycetes</taxon>
        <taxon>Kineosporiales</taxon>
        <taxon>Kineosporiaceae</taxon>
        <taxon>Kineosporia</taxon>
    </lineage>
</organism>
<evidence type="ECO:0000313" key="9">
    <source>
        <dbReference type="Proteomes" id="UP001197247"/>
    </source>
</evidence>
<dbReference type="InterPro" id="IPR015422">
    <property type="entry name" value="PyrdxlP-dep_Trfase_small"/>
</dbReference>
<accession>A0ABS5TFV3</accession>
<dbReference type="Proteomes" id="UP001197247">
    <property type="component" value="Unassembled WGS sequence"/>
</dbReference>
<evidence type="ECO:0000256" key="2">
    <source>
        <dbReference type="ARBA" id="ARBA00007441"/>
    </source>
</evidence>
<gene>
    <name evidence="8" type="ORF">KIH74_13415</name>
</gene>